<dbReference type="Gene3D" id="3.80.10.10">
    <property type="entry name" value="Ribonuclease Inhibitor"/>
    <property type="match status" value="1"/>
</dbReference>
<name>A0AAW0IIV5_QUESU</name>
<dbReference type="InterPro" id="IPR032675">
    <property type="entry name" value="LRR_dom_sf"/>
</dbReference>
<keyword evidence="4" id="KW-0675">Receptor</keyword>
<evidence type="ECO:0000259" key="3">
    <source>
        <dbReference type="Pfam" id="PF08263"/>
    </source>
</evidence>
<dbReference type="AlphaFoldDB" id="A0AAW0IIV5"/>
<evidence type="ECO:0000256" key="1">
    <source>
        <dbReference type="ARBA" id="ARBA00022614"/>
    </source>
</evidence>
<keyword evidence="5" id="KW-1185">Reference proteome</keyword>
<feature type="domain" description="Leucine-rich repeat-containing N-terminal plant-type" evidence="3">
    <location>
        <begin position="13"/>
        <end position="51"/>
    </location>
</feature>
<comment type="caution">
    <text evidence="4">The sequence shown here is derived from an EMBL/GenBank/DDBJ whole genome shotgun (WGS) entry which is preliminary data.</text>
</comment>
<gene>
    <name evidence="4" type="primary">RLP21_10</name>
    <name evidence="4" type="ORF">CFP56_002945</name>
</gene>
<dbReference type="Proteomes" id="UP000237347">
    <property type="component" value="Unassembled WGS sequence"/>
</dbReference>
<accession>A0AAW0IIV5</accession>
<organism evidence="4 5">
    <name type="scientific">Quercus suber</name>
    <name type="common">Cork oak</name>
    <dbReference type="NCBI Taxonomy" id="58331"/>
    <lineage>
        <taxon>Eukaryota</taxon>
        <taxon>Viridiplantae</taxon>
        <taxon>Streptophyta</taxon>
        <taxon>Embryophyta</taxon>
        <taxon>Tracheophyta</taxon>
        <taxon>Spermatophyta</taxon>
        <taxon>Magnoliopsida</taxon>
        <taxon>eudicotyledons</taxon>
        <taxon>Gunneridae</taxon>
        <taxon>Pentapetalae</taxon>
        <taxon>rosids</taxon>
        <taxon>fabids</taxon>
        <taxon>Fagales</taxon>
        <taxon>Fagaceae</taxon>
        <taxon>Quercus</taxon>
    </lineage>
</organism>
<keyword evidence="1" id="KW-0433">Leucine-rich repeat</keyword>
<protein>
    <submittedName>
        <fullName evidence="4">Receptor like protein 21</fullName>
    </submittedName>
</protein>
<dbReference type="InterPro" id="IPR013210">
    <property type="entry name" value="LRR_N_plant-typ"/>
</dbReference>
<evidence type="ECO:0000313" key="5">
    <source>
        <dbReference type="Proteomes" id="UP000237347"/>
    </source>
</evidence>
<proteinExistence type="predicted"/>
<dbReference type="EMBL" id="PKMF04001090">
    <property type="protein sequence ID" value="KAK7814580.1"/>
    <property type="molecule type" value="Genomic_DNA"/>
</dbReference>
<evidence type="ECO:0000256" key="2">
    <source>
        <dbReference type="ARBA" id="ARBA00022737"/>
    </source>
</evidence>
<sequence>MSTEVVLRKRMGLLELKALLKSNIMHTDHVFPSWVNEARSECCGWERVMCNATTGHVIELSFHNLRPKPYYYYETWLLNVSLLMPFKDLKGLDLTDSQFGGWLGNEGM</sequence>
<dbReference type="Pfam" id="PF08263">
    <property type="entry name" value="LRRNT_2"/>
    <property type="match status" value="1"/>
</dbReference>
<evidence type="ECO:0000313" key="4">
    <source>
        <dbReference type="EMBL" id="KAK7814580.1"/>
    </source>
</evidence>
<keyword evidence="2" id="KW-0677">Repeat</keyword>
<reference evidence="4 5" key="1">
    <citation type="journal article" date="2018" name="Sci. Data">
        <title>The draft genome sequence of cork oak.</title>
        <authorList>
            <person name="Ramos A.M."/>
            <person name="Usie A."/>
            <person name="Barbosa P."/>
            <person name="Barros P.M."/>
            <person name="Capote T."/>
            <person name="Chaves I."/>
            <person name="Simoes F."/>
            <person name="Abreu I."/>
            <person name="Carrasquinho I."/>
            <person name="Faro C."/>
            <person name="Guimaraes J.B."/>
            <person name="Mendonca D."/>
            <person name="Nobrega F."/>
            <person name="Rodrigues L."/>
            <person name="Saibo N.J.M."/>
            <person name="Varela M.C."/>
            <person name="Egas C."/>
            <person name="Matos J."/>
            <person name="Miguel C.M."/>
            <person name="Oliveira M.M."/>
            <person name="Ricardo C.P."/>
            <person name="Goncalves S."/>
        </authorList>
    </citation>
    <scope>NUCLEOTIDE SEQUENCE [LARGE SCALE GENOMIC DNA]</scope>
    <source>
        <strain evidence="5">cv. HL8</strain>
    </source>
</reference>